<evidence type="ECO:0000313" key="5">
    <source>
        <dbReference type="Proteomes" id="UP000503540"/>
    </source>
</evidence>
<dbReference type="Gene3D" id="3.40.50.1820">
    <property type="entry name" value="alpha/beta hydrolase"/>
    <property type="match status" value="1"/>
</dbReference>
<organism evidence="4 5">
    <name type="scientific">Nocardia arthritidis</name>
    <dbReference type="NCBI Taxonomy" id="228602"/>
    <lineage>
        <taxon>Bacteria</taxon>
        <taxon>Bacillati</taxon>
        <taxon>Actinomycetota</taxon>
        <taxon>Actinomycetes</taxon>
        <taxon>Mycobacteriales</taxon>
        <taxon>Nocardiaceae</taxon>
        <taxon>Nocardia</taxon>
    </lineage>
</organism>
<dbReference type="InterPro" id="IPR050266">
    <property type="entry name" value="AB_hydrolase_sf"/>
</dbReference>
<feature type="domain" description="AB hydrolase-1" evidence="3">
    <location>
        <begin position="185"/>
        <end position="414"/>
    </location>
</feature>
<keyword evidence="2" id="KW-0812">Transmembrane</keyword>
<feature type="region of interest" description="Disordered" evidence="1">
    <location>
        <begin position="1"/>
        <end position="72"/>
    </location>
</feature>
<dbReference type="InterPro" id="IPR029058">
    <property type="entry name" value="AB_hydrolase_fold"/>
</dbReference>
<dbReference type="KEGG" id="nah:F5544_24090"/>
<sequence length="428" mass="45805">MRTCTHSRASTRAGAALPPSPQTRLPEWLRPAESRISKQRSPNSTTSVTAGCGMARTDSGPSPRIRNPAISMPRNADLRDGRAISQLTPPVYVDDISSIRIPLRSSSVVVSPITEGALMRGNTAAALPNRRHRIARIAASIVFALVGGSAAAVATADADSSREQMMDLPGGAIHVVTTGTPDSHAVVLIHGLGGSTSWWDPIMPAMAGRFVVRIDLLGHGKSDKPDTGYSIPEQATRVGAVLDRLGVDHAILVGHSSGGYVATALAEQRRPLVSAIALVDTGPRPDAFLDNGPLGNLLLIPAIGQPLWSILPAPALRLAMSSAISRDVQIPDQLVADFKGMTYRSLTASSAASDTYLQERTEPDRLIEIALPTMLLYGTQDHRWQPSSFEDYRRVPAIRVESLDCGHSPMFEDPADTGPLLRDFTDRY</sequence>
<proteinExistence type="predicted"/>
<keyword evidence="4" id="KW-0378">Hydrolase</keyword>
<dbReference type="GO" id="GO:0016020">
    <property type="term" value="C:membrane"/>
    <property type="evidence" value="ECO:0007669"/>
    <property type="project" value="TreeGrafter"/>
</dbReference>
<protein>
    <submittedName>
        <fullName evidence="4">Alpha/beta fold hydrolase</fullName>
    </submittedName>
</protein>
<dbReference type="EMBL" id="CP046172">
    <property type="protein sequence ID" value="QIS12675.1"/>
    <property type="molecule type" value="Genomic_DNA"/>
</dbReference>
<accession>A0A6G9YH97</accession>
<dbReference type="GO" id="GO:0047372">
    <property type="term" value="F:monoacylglycerol lipase activity"/>
    <property type="evidence" value="ECO:0007669"/>
    <property type="project" value="TreeGrafter"/>
</dbReference>
<dbReference type="PRINTS" id="PR00111">
    <property type="entry name" value="ABHYDROLASE"/>
</dbReference>
<dbReference type="Pfam" id="PF00561">
    <property type="entry name" value="Abhydrolase_1"/>
    <property type="match status" value="1"/>
</dbReference>
<reference evidence="4 5" key="1">
    <citation type="journal article" date="2019" name="ACS Chem. Biol.">
        <title>Identification and Mobilization of a Cryptic Antibiotic Biosynthesis Gene Locus from a Human-Pathogenic Nocardia Isolate.</title>
        <authorList>
            <person name="Herisse M."/>
            <person name="Ishida K."/>
            <person name="Porter J.L."/>
            <person name="Howden B."/>
            <person name="Hertweck C."/>
            <person name="Stinear T.P."/>
            <person name="Pidot S.J."/>
        </authorList>
    </citation>
    <scope>NUCLEOTIDE SEQUENCE [LARGE SCALE GENOMIC DNA]</scope>
    <source>
        <strain evidence="4 5">AUSMDU00012717</strain>
    </source>
</reference>
<dbReference type="GO" id="GO:0046464">
    <property type="term" value="P:acylglycerol catabolic process"/>
    <property type="evidence" value="ECO:0007669"/>
    <property type="project" value="TreeGrafter"/>
</dbReference>
<feature type="transmembrane region" description="Helical" evidence="2">
    <location>
        <begin position="137"/>
        <end position="156"/>
    </location>
</feature>
<dbReference type="PANTHER" id="PTHR43798:SF5">
    <property type="entry name" value="MONOACYLGLYCEROL LIPASE ABHD6"/>
    <property type="match status" value="1"/>
</dbReference>
<dbReference type="SUPFAM" id="SSF53474">
    <property type="entry name" value="alpha/beta-Hydrolases"/>
    <property type="match status" value="1"/>
</dbReference>
<evidence type="ECO:0000313" key="4">
    <source>
        <dbReference type="EMBL" id="QIS12675.1"/>
    </source>
</evidence>
<dbReference type="PANTHER" id="PTHR43798">
    <property type="entry name" value="MONOACYLGLYCEROL LIPASE"/>
    <property type="match status" value="1"/>
</dbReference>
<evidence type="ECO:0000259" key="3">
    <source>
        <dbReference type="Pfam" id="PF00561"/>
    </source>
</evidence>
<keyword evidence="2" id="KW-0472">Membrane</keyword>
<dbReference type="Proteomes" id="UP000503540">
    <property type="component" value="Chromosome"/>
</dbReference>
<dbReference type="InterPro" id="IPR000073">
    <property type="entry name" value="AB_hydrolase_1"/>
</dbReference>
<name>A0A6G9YH97_9NOCA</name>
<feature type="compositionally biased region" description="Polar residues" evidence="1">
    <location>
        <begin position="39"/>
        <end position="49"/>
    </location>
</feature>
<gene>
    <name evidence="4" type="ORF">F5544_24090</name>
</gene>
<evidence type="ECO:0000256" key="1">
    <source>
        <dbReference type="SAM" id="MobiDB-lite"/>
    </source>
</evidence>
<dbReference type="AlphaFoldDB" id="A0A6G9YH97"/>
<keyword evidence="2" id="KW-1133">Transmembrane helix</keyword>
<keyword evidence="5" id="KW-1185">Reference proteome</keyword>
<evidence type="ECO:0000256" key="2">
    <source>
        <dbReference type="SAM" id="Phobius"/>
    </source>
</evidence>
<feature type="compositionally biased region" description="Polar residues" evidence="1">
    <location>
        <begin position="1"/>
        <end position="10"/>
    </location>
</feature>